<keyword evidence="4" id="KW-1185">Reference proteome</keyword>
<dbReference type="PANTHER" id="PTHR47843">
    <property type="entry name" value="BTB DOMAIN-CONTAINING PROTEIN-RELATED"/>
    <property type="match status" value="1"/>
</dbReference>
<sequence>MASTPSFGGSSALGPSNPPRASLFSSITPNSAASTKPAQASYYGYHGSNEIVDNVSLSPSNETKVEFLKGFASLFNSATHSDVTLYLGPQKIQFHAHYVILSARTAYFDKAKKGGFEESKNNEFLLVEHNSHALYRMLQYIYTGDYSSEKYNLDQNSDDGCFLKHTRVYILADYFDVKGLKALCTHKFSKQAGGIWSNASLIEAISSIYSAPKCATEDMRKEILNVLREHIERLHEEQGFRDLLNRYAEFGADVVDLLLKKYYKKPIASLFGSTSS</sequence>
<organism evidence="3 4">
    <name type="scientific">Helicocarpus griseus UAMH5409</name>
    <dbReference type="NCBI Taxonomy" id="1447875"/>
    <lineage>
        <taxon>Eukaryota</taxon>
        <taxon>Fungi</taxon>
        <taxon>Dikarya</taxon>
        <taxon>Ascomycota</taxon>
        <taxon>Pezizomycotina</taxon>
        <taxon>Eurotiomycetes</taxon>
        <taxon>Eurotiomycetidae</taxon>
        <taxon>Onygenales</taxon>
        <taxon>Ajellomycetaceae</taxon>
        <taxon>Helicocarpus</taxon>
    </lineage>
</organism>
<feature type="domain" description="BTB" evidence="2">
    <location>
        <begin position="81"/>
        <end position="150"/>
    </location>
</feature>
<dbReference type="SMART" id="SM00225">
    <property type="entry name" value="BTB"/>
    <property type="match status" value="1"/>
</dbReference>
<evidence type="ECO:0000259" key="2">
    <source>
        <dbReference type="PROSITE" id="PS50097"/>
    </source>
</evidence>
<dbReference type="Proteomes" id="UP000223968">
    <property type="component" value="Unassembled WGS sequence"/>
</dbReference>
<dbReference type="OrthoDB" id="4207076at2759"/>
<proteinExistence type="predicted"/>
<gene>
    <name evidence="3" type="ORF">AJ79_01987</name>
</gene>
<feature type="region of interest" description="Disordered" evidence="1">
    <location>
        <begin position="1"/>
        <end position="32"/>
    </location>
</feature>
<dbReference type="InterPro" id="IPR011333">
    <property type="entry name" value="SKP1/BTB/POZ_sf"/>
</dbReference>
<dbReference type="AlphaFoldDB" id="A0A2B7Y5S8"/>
<comment type="caution">
    <text evidence="3">The sequence shown here is derived from an EMBL/GenBank/DDBJ whole genome shotgun (WGS) entry which is preliminary data.</text>
</comment>
<dbReference type="InterPro" id="IPR000210">
    <property type="entry name" value="BTB/POZ_dom"/>
</dbReference>
<reference evidence="3 4" key="1">
    <citation type="submission" date="2017-10" db="EMBL/GenBank/DDBJ databases">
        <title>Comparative genomics in systemic dimorphic fungi from Ajellomycetaceae.</title>
        <authorList>
            <person name="Munoz J.F."/>
            <person name="Mcewen J.G."/>
            <person name="Clay O.K."/>
            <person name="Cuomo C.A."/>
        </authorList>
    </citation>
    <scope>NUCLEOTIDE SEQUENCE [LARGE SCALE GENOMIC DNA]</scope>
    <source>
        <strain evidence="3 4">UAMH5409</strain>
    </source>
</reference>
<dbReference type="PROSITE" id="PS50097">
    <property type="entry name" value="BTB"/>
    <property type="match status" value="1"/>
</dbReference>
<evidence type="ECO:0000256" key="1">
    <source>
        <dbReference type="SAM" id="MobiDB-lite"/>
    </source>
</evidence>
<protein>
    <recommendedName>
        <fullName evidence="2">BTB domain-containing protein</fullName>
    </recommendedName>
</protein>
<evidence type="ECO:0000313" key="3">
    <source>
        <dbReference type="EMBL" id="PGH16007.1"/>
    </source>
</evidence>
<evidence type="ECO:0000313" key="4">
    <source>
        <dbReference type="Proteomes" id="UP000223968"/>
    </source>
</evidence>
<accession>A0A2B7Y5S8</accession>
<feature type="compositionally biased region" description="Polar residues" evidence="1">
    <location>
        <begin position="23"/>
        <end position="32"/>
    </location>
</feature>
<dbReference type="Gene3D" id="3.30.710.10">
    <property type="entry name" value="Potassium Channel Kv1.1, Chain A"/>
    <property type="match status" value="1"/>
</dbReference>
<dbReference type="Pfam" id="PF00651">
    <property type="entry name" value="BTB"/>
    <property type="match status" value="1"/>
</dbReference>
<name>A0A2B7Y5S8_9EURO</name>
<dbReference type="PANTHER" id="PTHR47843:SF5">
    <property type="entry name" value="BTB_POZ DOMAIN PROTEIN"/>
    <property type="match status" value="1"/>
</dbReference>
<dbReference type="STRING" id="1447875.A0A2B7Y5S8"/>
<dbReference type="SUPFAM" id="SSF54695">
    <property type="entry name" value="POZ domain"/>
    <property type="match status" value="1"/>
</dbReference>
<dbReference type="EMBL" id="PDNB01000020">
    <property type="protein sequence ID" value="PGH16007.1"/>
    <property type="molecule type" value="Genomic_DNA"/>
</dbReference>